<dbReference type="InterPro" id="IPR027796">
    <property type="entry name" value="OTT_1508_deam-like"/>
</dbReference>
<keyword evidence="2" id="KW-1185">Reference proteome</keyword>
<dbReference type="Proteomes" id="UP000313359">
    <property type="component" value="Unassembled WGS sequence"/>
</dbReference>
<dbReference type="Pfam" id="PF14441">
    <property type="entry name" value="OTT_1508_deam"/>
    <property type="match status" value="1"/>
</dbReference>
<evidence type="ECO:0000313" key="2">
    <source>
        <dbReference type="Proteomes" id="UP000313359"/>
    </source>
</evidence>
<dbReference type="OrthoDB" id="3061617at2759"/>
<dbReference type="EMBL" id="ML122265">
    <property type="protein sequence ID" value="RPD60628.1"/>
    <property type="molecule type" value="Genomic_DNA"/>
</dbReference>
<dbReference type="AlphaFoldDB" id="A0A5C2SBH9"/>
<evidence type="ECO:0000313" key="1">
    <source>
        <dbReference type="EMBL" id="RPD60628.1"/>
    </source>
</evidence>
<gene>
    <name evidence="1" type="ORF">L227DRAFT_653305</name>
</gene>
<sequence>MSQSVNLDQLVLLLRGLFENKNESHRPADKLHELDSKDRLLNRYALLLDCLARLLVYEDQDQIAAVSLAYLELASPSQGHAEFLVAQNGGDLPKVAQQLEAIIALLREARTLYVQEHPGSPKPLVRYEIVSLTTTHGKTPLMEKLLELERSLHRYCWANEKRRLEKDNYYNCFRYLIADVVGASADNRNDLSPEERTALRALQNASASHRAVLDDLLNALVALEFLLSRDPEGPEVPDAPIVDVMINNMRVVAQIASGQGLEASVGVVRYLHRRRAQSELAESPEDPITDSKPSSIEQWLLEVSSVARDFSQICLLVVSPTVARLLELGEPVVVPLSGADSEARREAFSARWDKDEEEDEDEDMKTFARKFHSGLKLRPESPPDDPDESSHSLVLHCECVVLAELHARFESWSIIPYVGVSKLSCALCQLYFDCYRKATDRTIICTRGTPDQICPWVVPTLADEAADQKVKEVLGRMLKKLIAEAKNARAGKRRCTVVDLEAESLGVFEIERPPRDWDEGFRKEMDKKLAARVAEHRKNQATWAALAAAVEKAQAQAQAEGQTGGV</sequence>
<name>A0A5C2SBH9_9APHY</name>
<reference evidence="1" key="1">
    <citation type="journal article" date="2018" name="Genome Biol. Evol.">
        <title>Genomics and development of Lentinus tigrinus, a white-rot wood-decaying mushroom with dimorphic fruiting bodies.</title>
        <authorList>
            <person name="Wu B."/>
            <person name="Xu Z."/>
            <person name="Knudson A."/>
            <person name="Carlson A."/>
            <person name="Chen N."/>
            <person name="Kovaka S."/>
            <person name="LaButti K."/>
            <person name="Lipzen A."/>
            <person name="Pennachio C."/>
            <person name="Riley R."/>
            <person name="Schakwitz W."/>
            <person name="Umezawa K."/>
            <person name="Ohm R.A."/>
            <person name="Grigoriev I.V."/>
            <person name="Nagy L.G."/>
            <person name="Gibbons J."/>
            <person name="Hibbett D."/>
        </authorList>
    </citation>
    <scope>NUCLEOTIDE SEQUENCE [LARGE SCALE GENOMIC DNA]</scope>
    <source>
        <strain evidence="1">ALCF2SS1-6</strain>
    </source>
</reference>
<proteinExistence type="predicted"/>
<accession>A0A5C2SBH9</accession>
<organism evidence="1 2">
    <name type="scientific">Lentinus tigrinus ALCF2SS1-6</name>
    <dbReference type="NCBI Taxonomy" id="1328759"/>
    <lineage>
        <taxon>Eukaryota</taxon>
        <taxon>Fungi</taxon>
        <taxon>Dikarya</taxon>
        <taxon>Basidiomycota</taxon>
        <taxon>Agaricomycotina</taxon>
        <taxon>Agaricomycetes</taxon>
        <taxon>Polyporales</taxon>
        <taxon>Polyporaceae</taxon>
        <taxon>Lentinus</taxon>
    </lineage>
</organism>
<protein>
    <submittedName>
        <fullName evidence="1">Uncharacterized protein</fullName>
    </submittedName>
</protein>